<feature type="region of interest" description="Disordered" evidence="1">
    <location>
        <begin position="97"/>
        <end position="132"/>
    </location>
</feature>
<feature type="chain" id="PRO_5041937589" description="EOG090X0FQ9" evidence="2">
    <location>
        <begin position="25"/>
        <end position="199"/>
    </location>
</feature>
<dbReference type="AlphaFoldDB" id="A0AAD5KW67"/>
<feature type="compositionally biased region" description="Basic and acidic residues" evidence="1">
    <location>
        <begin position="99"/>
        <end position="132"/>
    </location>
</feature>
<dbReference type="EMBL" id="WJBH02000051">
    <property type="protein sequence ID" value="KAI9551063.1"/>
    <property type="molecule type" value="Genomic_DNA"/>
</dbReference>
<keyword evidence="2" id="KW-0732">Signal</keyword>
<comment type="caution">
    <text evidence="3">The sequence shown here is derived from an EMBL/GenBank/DDBJ whole genome shotgun (WGS) entry which is preliminary data.</text>
</comment>
<feature type="signal peptide" evidence="2">
    <location>
        <begin position="1"/>
        <end position="24"/>
    </location>
</feature>
<dbReference type="Proteomes" id="UP000820818">
    <property type="component" value="Unassembled WGS sequence"/>
</dbReference>
<name>A0AAD5KW67_9CRUS</name>
<evidence type="ECO:0000313" key="3">
    <source>
        <dbReference type="EMBL" id="KAI9551063.1"/>
    </source>
</evidence>
<sequence>MPPTKLYIFLLNGCLRASLVCTLAVNVCESRLIHVLKNAPVVPIQFLLWQNRNTNLFRRAAFQPPFSFCAFQVATSGPSTLSKLPRRRNSQLSRAFHAAQHEERKVRQREEKVAERKRKEAVHEEDQKAREEHISRAIREAEKVRKQILADRAAKEAAQTQQLAAVQKEEIDYDDVLQIQEESQDEIEHVVLATGPKSL</sequence>
<gene>
    <name evidence="3" type="ORF">GHT06_000234</name>
</gene>
<protein>
    <recommendedName>
        <fullName evidence="5">EOG090X0FQ9</fullName>
    </recommendedName>
</protein>
<evidence type="ECO:0000313" key="4">
    <source>
        <dbReference type="Proteomes" id="UP000820818"/>
    </source>
</evidence>
<proteinExistence type="predicted"/>
<accession>A0AAD5KW67</accession>
<evidence type="ECO:0000256" key="1">
    <source>
        <dbReference type="SAM" id="MobiDB-lite"/>
    </source>
</evidence>
<reference evidence="3" key="1">
    <citation type="submission" date="2022-05" db="EMBL/GenBank/DDBJ databases">
        <title>A multi-omics perspective on studying reproductive biology in Daphnia sinensis.</title>
        <authorList>
            <person name="Jia J."/>
        </authorList>
    </citation>
    <scope>NUCLEOTIDE SEQUENCE</scope>
    <source>
        <strain evidence="3">WSL</strain>
    </source>
</reference>
<evidence type="ECO:0000256" key="2">
    <source>
        <dbReference type="SAM" id="SignalP"/>
    </source>
</evidence>
<evidence type="ECO:0008006" key="5">
    <source>
        <dbReference type="Google" id="ProtNLM"/>
    </source>
</evidence>
<organism evidence="3 4">
    <name type="scientific">Daphnia sinensis</name>
    <dbReference type="NCBI Taxonomy" id="1820382"/>
    <lineage>
        <taxon>Eukaryota</taxon>
        <taxon>Metazoa</taxon>
        <taxon>Ecdysozoa</taxon>
        <taxon>Arthropoda</taxon>
        <taxon>Crustacea</taxon>
        <taxon>Branchiopoda</taxon>
        <taxon>Diplostraca</taxon>
        <taxon>Cladocera</taxon>
        <taxon>Anomopoda</taxon>
        <taxon>Daphniidae</taxon>
        <taxon>Daphnia</taxon>
        <taxon>Daphnia similis group</taxon>
    </lineage>
</organism>
<keyword evidence="4" id="KW-1185">Reference proteome</keyword>